<dbReference type="EMBL" id="FQZY01000018">
    <property type="protein sequence ID" value="SHJ81142.1"/>
    <property type="molecule type" value="Genomic_DNA"/>
</dbReference>
<reference evidence="2 3" key="1">
    <citation type="submission" date="2016-11" db="EMBL/GenBank/DDBJ databases">
        <authorList>
            <person name="Jaros S."/>
            <person name="Januszkiewicz K."/>
            <person name="Wedrychowicz H."/>
        </authorList>
    </citation>
    <scope>NUCLEOTIDE SEQUENCE [LARGE SCALE GENOMIC DNA]</scope>
    <source>
        <strain evidence="2 3">DSM 15480</strain>
    </source>
</reference>
<dbReference type="Pfam" id="PF20122">
    <property type="entry name" value="DUF6512"/>
    <property type="match status" value="1"/>
</dbReference>
<keyword evidence="1" id="KW-0472">Membrane</keyword>
<dbReference type="Proteomes" id="UP000184301">
    <property type="component" value="Unassembled WGS sequence"/>
</dbReference>
<feature type="transmembrane region" description="Helical" evidence="1">
    <location>
        <begin position="79"/>
        <end position="99"/>
    </location>
</feature>
<accession>A0A1M6MCB1</accession>
<keyword evidence="1" id="KW-0812">Transmembrane</keyword>
<evidence type="ECO:0000313" key="3">
    <source>
        <dbReference type="Proteomes" id="UP000184301"/>
    </source>
</evidence>
<feature type="transmembrane region" description="Helical" evidence="1">
    <location>
        <begin position="46"/>
        <end position="67"/>
    </location>
</feature>
<feature type="transmembrane region" description="Helical" evidence="1">
    <location>
        <begin position="7"/>
        <end position="26"/>
    </location>
</feature>
<dbReference type="InterPro" id="IPR045407">
    <property type="entry name" value="DUF6512"/>
</dbReference>
<evidence type="ECO:0000313" key="2">
    <source>
        <dbReference type="EMBL" id="SHJ81142.1"/>
    </source>
</evidence>
<keyword evidence="1" id="KW-1133">Transmembrane helix</keyword>
<keyword evidence="3" id="KW-1185">Reference proteome</keyword>
<dbReference type="OrthoDB" id="48209at2"/>
<sequence>MKNLKHAELIGIIFTIVVGSLLHFVFEWSGRNQFVGLFSAVNESTWEHMKLLFFPYMLYAILEYLYIGKDYSNFATAKCIGVICGLALIPVLFYAYTAILGTNYFILDISIFIIAVVVSYMVSYRILVNAALNMNGICILILVLICISFFRFTFNPPDFFLFLDPASNS</sequence>
<dbReference type="RefSeq" id="WP_073107542.1">
    <property type="nucleotide sequence ID" value="NZ_FQZY01000018.1"/>
</dbReference>
<feature type="transmembrane region" description="Helical" evidence="1">
    <location>
        <begin position="134"/>
        <end position="154"/>
    </location>
</feature>
<protein>
    <submittedName>
        <fullName evidence="2">Uncharacterized protein</fullName>
    </submittedName>
</protein>
<name>A0A1M6MCB1_9FIRM</name>
<organism evidence="2 3">
    <name type="scientific">Hespellia stercorisuis DSM 15480</name>
    <dbReference type="NCBI Taxonomy" id="1121950"/>
    <lineage>
        <taxon>Bacteria</taxon>
        <taxon>Bacillati</taxon>
        <taxon>Bacillota</taxon>
        <taxon>Clostridia</taxon>
        <taxon>Lachnospirales</taxon>
        <taxon>Lachnospiraceae</taxon>
        <taxon>Hespellia</taxon>
    </lineage>
</organism>
<gene>
    <name evidence="2" type="ORF">SAMN02745243_01428</name>
</gene>
<evidence type="ECO:0000256" key="1">
    <source>
        <dbReference type="SAM" id="Phobius"/>
    </source>
</evidence>
<proteinExistence type="predicted"/>
<feature type="transmembrane region" description="Helical" evidence="1">
    <location>
        <begin position="105"/>
        <end position="122"/>
    </location>
</feature>
<dbReference type="AlphaFoldDB" id="A0A1M6MCB1"/>